<evidence type="ECO:0000313" key="1">
    <source>
        <dbReference type="EMBL" id="MCT8972366.1"/>
    </source>
</evidence>
<evidence type="ECO:0000313" key="2">
    <source>
        <dbReference type="Proteomes" id="UP001320898"/>
    </source>
</evidence>
<dbReference type="RefSeq" id="WP_261615928.1">
    <property type="nucleotide sequence ID" value="NZ_JALIDZ010000004.1"/>
</dbReference>
<protein>
    <submittedName>
        <fullName evidence="1">Uncharacterized protein</fullName>
    </submittedName>
</protein>
<organism evidence="1 2">
    <name type="scientific">Microbaculum marinisediminis</name>
    <dbReference type="NCBI Taxonomy" id="2931392"/>
    <lineage>
        <taxon>Bacteria</taxon>
        <taxon>Pseudomonadati</taxon>
        <taxon>Pseudomonadota</taxon>
        <taxon>Alphaproteobacteria</taxon>
        <taxon>Hyphomicrobiales</taxon>
        <taxon>Tepidamorphaceae</taxon>
        <taxon>Microbaculum</taxon>
    </lineage>
</organism>
<comment type="caution">
    <text evidence="1">The sequence shown here is derived from an EMBL/GenBank/DDBJ whole genome shotgun (WGS) entry which is preliminary data.</text>
</comment>
<sequence length="150" mass="16691">MPSKRRTDPLFLDDVKTILGDPAGILRKPPTRAELEEERQLCGLLWGYADAGDAEWGPDSDRAGLLHTAAGETIEVRYINWGGQILDLFPVPKRVPRCRIWFLRHPDGTEYLIAMTNVTEIAEGHFPDLNGIVSPRVAALLPGSYIEQVS</sequence>
<dbReference type="AlphaFoldDB" id="A0AAW5QWC1"/>
<keyword evidence="2" id="KW-1185">Reference proteome</keyword>
<dbReference type="EMBL" id="JALIDZ010000004">
    <property type="protein sequence ID" value="MCT8972366.1"/>
    <property type="molecule type" value="Genomic_DNA"/>
</dbReference>
<reference evidence="1 2" key="1">
    <citation type="submission" date="2022-04" db="EMBL/GenBank/DDBJ databases">
        <authorList>
            <person name="Ye Y.-Q."/>
            <person name="Du Z.-J."/>
        </authorList>
    </citation>
    <scope>NUCLEOTIDE SEQUENCE [LARGE SCALE GENOMIC DNA]</scope>
    <source>
        <strain evidence="1 2">A6E488</strain>
    </source>
</reference>
<gene>
    <name evidence="1" type="ORF">MUB46_10910</name>
</gene>
<proteinExistence type="predicted"/>
<accession>A0AAW5QWC1</accession>
<dbReference type="Proteomes" id="UP001320898">
    <property type="component" value="Unassembled WGS sequence"/>
</dbReference>
<name>A0AAW5QWC1_9HYPH</name>